<evidence type="ECO:0000256" key="5">
    <source>
        <dbReference type="ARBA" id="ARBA00048391"/>
    </source>
</evidence>
<comment type="catalytic activity">
    <reaction evidence="5">
        <text>L-glutaminyl-[peptide chain release factor] + S-adenosyl-L-methionine = N(5)-methyl-L-glutaminyl-[peptide chain release factor] + S-adenosyl-L-homocysteine + H(+)</text>
        <dbReference type="Rhea" id="RHEA:42896"/>
        <dbReference type="Rhea" id="RHEA-COMP:10271"/>
        <dbReference type="Rhea" id="RHEA-COMP:10272"/>
        <dbReference type="ChEBI" id="CHEBI:15378"/>
        <dbReference type="ChEBI" id="CHEBI:30011"/>
        <dbReference type="ChEBI" id="CHEBI:57856"/>
        <dbReference type="ChEBI" id="CHEBI:59789"/>
        <dbReference type="ChEBI" id="CHEBI:61891"/>
        <dbReference type="EC" id="2.1.1.297"/>
    </reaction>
</comment>
<evidence type="ECO:0000256" key="3">
    <source>
        <dbReference type="ARBA" id="ARBA00022679"/>
    </source>
</evidence>
<evidence type="ECO:0000313" key="8">
    <source>
        <dbReference type="Proteomes" id="UP000539111"/>
    </source>
</evidence>
<comment type="caution">
    <text evidence="7">The sequence shown here is derived from an EMBL/GenBank/DDBJ whole genome shotgun (WGS) entry which is preliminary data.</text>
</comment>
<reference evidence="7 8" key="1">
    <citation type="submission" date="2020-07" db="EMBL/GenBank/DDBJ databases">
        <title>Sequencing the genomes of 1000 actinobacteria strains.</title>
        <authorList>
            <person name="Klenk H.-P."/>
        </authorList>
    </citation>
    <scope>NUCLEOTIDE SEQUENCE [LARGE SCALE GENOMIC DNA]</scope>
    <source>
        <strain evidence="7 8">DSM 26341</strain>
    </source>
</reference>
<dbReference type="GO" id="GO:0102559">
    <property type="term" value="F:peptide chain release factor N(5)-glutamine methyltransferase activity"/>
    <property type="evidence" value="ECO:0007669"/>
    <property type="project" value="UniProtKB-EC"/>
</dbReference>
<gene>
    <name evidence="7" type="ORF">BJY26_000528</name>
</gene>
<name>A0A7Z0D1G5_9MICO</name>
<evidence type="ECO:0000256" key="4">
    <source>
        <dbReference type="ARBA" id="ARBA00022691"/>
    </source>
</evidence>
<dbReference type="Pfam" id="PF05175">
    <property type="entry name" value="MTS"/>
    <property type="match status" value="1"/>
</dbReference>
<dbReference type="NCBIfam" id="TIGR00536">
    <property type="entry name" value="hemK_fam"/>
    <property type="match status" value="1"/>
</dbReference>
<dbReference type="CDD" id="cd02440">
    <property type="entry name" value="AdoMet_MTases"/>
    <property type="match status" value="1"/>
</dbReference>
<dbReference type="NCBIfam" id="TIGR03704">
    <property type="entry name" value="PrmC_rel_meth"/>
    <property type="match status" value="1"/>
</dbReference>
<proteinExistence type="predicted"/>
<dbReference type="GO" id="GO:0032259">
    <property type="term" value="P:methylation"/>
    <property type="evidence" value="ECO:0007669"/>
    <property type="project" value="UniProtKB-KW"/>
</dbReference>
<dbReference type="RefSeq" id="WP_179425418.1">
    <property type="nucleotide sequence ID" value="NZ_JACBZP010000001.1"/>
</dbReference>
<sequence>MEFAVDDEAASEIVGALRAAGCVFADDETRLLIAEASSTAELDRLVAARISGEPLEYLLGWAEFLGLRLTVERGVFVPRRRTEYLALEAIRCARSAETASPVLVDLCCGVGAVAAATIEAGIGAEVYAADIDPVAVGCARHNVGARGQAVEGDLFAALPAELRGRIDVIVANAPYVPTGEIVMMPSEARNHEARTALDGGPDGLDVGRRIAAGAPDWLTRAGQLLVETSERQAETASGIFAAAGLKPRILRSADHDSTIVIGSR</sequence>
<evidence type="ECO:0000256" key="2">
    <source>
        <dbReference type="ARBA" id="ARBA00022603"/>
    </source>
</evidence>
<accession>A0A7Z0D1G5</accession>
<evidence type="ECO:0000259" key="6">
    <source>
        <dbReference type="Pfam" id="PF05175"/>
    </source>
</evidence>
<dbReference type="AlphaFoldDB" id="A0A7Z0D1G5"/>
<evidence type="ECO:0000313" key="7">
    <source>
        <dbReference type="EMBL" id="NYI66222.1"/>
    </source>
</evidence>
<dbReference type="Gene3D" id="3.40.50.150">
    <property type="entry name" value="Vaccinia Virus protein VP39"/>
    <property type="match status" value="1"/>
</dbReference>
<dbReference type="InterPro" id="IPR007848">
    <property type="entry name" value="Small_mtfrase_dom"/>
</dbReference>
<dbReference type="InterPro" id="IPR050320">
    <property type="entry name" value="N5-glutamine_MTase"/>
</dbReference>
<protein>
    <recommendedName>
        <fullName evidence="1">peptide chain release factor N(5)-glutamine methyltransferase</fullName>
        <ecNumber evidence="1">2.1.1.297</ecNumber>
    </recommendedName>
</protein>
<keyword evidence="8" id="KW-1185">Reference proteome</keyword>
<dbReference type="PANTHER" id="PTHR18895:SF74">
    <property type="entry name" value="MTRF1L RELEASE FACTOR GLUTAMINE METHYLTRANSFERASE"/>
    <property type="match status" value="1"/>
</dbReference>
<dbReference type="InterPro" id="IPR004556">
    <property type="entry name" value="HemK-like"/>
</dbReference>
<dbReference type="Gene3D" id="1.10.8.10">
    <property type="entry name" value="DNA helicase RuvA subunit, C-terminal domain"/>
    <property type="match status" value="1"/>
</dbReference>
<dbReference type="SUPFAM" id="SSF53335">
    <property type="entry name" value="S-adenosyl-L-methionine-dependent methyltransferases"/>
    <property type="match status" value="1"/>
</dbReference>
<dbReference type="InterPro" id="IPR022446">
    <property type="entry name" value="MeTrfrase_put"/>
</dbReference>
<dbReference type="Proteomes" id="UP000539111">
    <property type="component" value="Unassembled WGS sequence"/>
</dbReference>
<dbReference type="PANTHER" id="PTHR18895">
    <property type="entry name" value="HEMK METHYLTRANSFERASE"/>
    <property type="match status" value="1"/>
</dbReference>
<dbReference type="InterPro" id="IPR029063">
    <property type="entry name" value="SAM-dependent_MTases_sf"/>
</dbReference>
<keyword evidence="4" id="KW-0949">S-adenosyl-L-methionine</keyword>
<evidence type="ECO:0000256" key="1">
    <source>
        <dbReference type="ARBA" id="ARBA00012771"/>
    </source>
</evidence>
<dbReference type="EMBL" id="JACBZP010000001">
    <property type="protein sequence ID" value="NYI66222.1"/>
    <property type="molecule type" value="Genomic_DNA"/>
</dbReference>
<organism evidence="7 8">
    <name type="scientific">Spelaeicoccus albus</name>
    <dbReference type="NCBI Taxonomy" id="1280376"/>
    <lineage>
        <taxon>Bacteria</taxon>
        <taxon>Bacillati</taxon>
        <taxon>Actinomycetota</taxon>
        <taxon>Actinomycetes</taxon>
        <taxon>Micrococcales</taxon>
        <taxon>Brevibacteriaceae</taxon>
        <taxon>Spelaeicoccus</taxon>
    </lineage>
</organism>
<keyword evidence="3 7" id="KW-0808">Transferase</keyword>
<dbReference type="EC" id="2.1.1.297" evidence="1"/>
<keyword evidence="2 7" id="KW-0489">Methyltransferase</keyword>
<feature type="domain" description="Methyltransferase small" evidence="6">
    <location>
        <begin position="101"/>
        <end position="185"/>
    </location>
</feature>